<proteinExistence type="predicted"/>
<dbReference type="InterPro" id="IPR046533">
    <property type="entry name" value="DUF6598"/>
</dbReference>
<comment type="caution">
    <text evidence="2">The sequence shown here is derived from an EMBL/GenBank/DDBJ whole genome shotgun (WGS) entry which is preliminary data.</text>
</comment>
<feature type="domain" description="DUF6598" evidence="1">
    <location>
        <begin position="21"/>
        <end position="316"/>
    </location>
</feature>
<dbReference type="AlphaFoldDB" id="A0AAW1NDB5"/>
<dbReference type="EMBL" id="JBDFQZ010000001">
    <property type="protein sequence ID" value="KAK9755923.1"/>
    <property type="molecule type" value="Genomic_DNA"/>
</dbReference>
<dbReference type="PANTHER" id="PTHR33065">
    <property type="entry name" value="OS07G0486400 PROTEIN"/>
    <property type="match status" value="1"/>
</dbReference>
<dbReference type="Pfam" id="PF20241">
    <property type="entry name" value="DUF6598"/>
    <property type="match status" value="1"/>
</dbReference>
<name>A0AAW1NDB5_SAPOF</name>
<gene>
    <name evidence="2" type="ORF">RND81_01G059600</name>
</gene>
<organism evidence="2 3">
    <name type="scientific">Saponaria officinalis</name>
    <name type="common">Common soapwort</name>
    <name type="synonym">Lychnis saponaria</name>
    <dbReference type="NCBI Taxonomy" id="3572"/>
    <lineage>
        <taxon>Eukaryota</taxon>
        <taxon>Viridiplantae</taxon>
        <taxon>Streptophyta</taxon>
        <taxon>Embryophyta</taxon>
        <taxon>Tracheophyta</taxon>
        <taxon>Spermatophyta</taxon>
        <taxon>Magnoliopsida</taxon>
        <taxon>eudicotyledons</taxon>
        <taxon>Gunneridae</taxon>
        <taxon>Pentapetalae</taxon>
        <taxon>Caryophyllales</taxon>
        <taxon>Caryophyllaceae</taxon>
        <taxon>Caryophylleae</taxon>
        <taxon>Saponaria</taxon>
    </lineage>
</organism>
<accession>A0AAW1NDB5</accession>
<evidence type="ECO:0000313" key="2">
    <source>
        <dbReference type="EMBL" id="KAK9755923.1"/>
    </source>
</evidence>
<evidence type="ECO:0000313" key="3">
    <source>
        <dbReference type="Proteomes" id="UP001443914"/>
    </source>
</evidence>
<dbReference type="Proteomes" id="UP001443914">
    <property type="component" value="Unassembled WGS sequence"/>
</dbReference>
<keyword evidence="3" id="KW-1185">Reference proteome</keyword>
<evidence type="ECO:0000259" key="1">
    <source>
        <dbReference type="Pfam" id="PF20241"/>
    </source>
</evidence>
<sequence>MANGVDKKRLYRYLDLMVTPLVEIFGVTIHCEDNELLEDDYGIYGQIQVIDKLDKSFYIFNQDKDHPQRISFNEPLLLTAPLTEIDAVIIPSEHASMDVLLFDRIRNDSLVAKGSISFDRSITDKEEWLEEKYEKRLPGEKNLYAKVQYAIFPYAVTANVDVSFFTKDDDFDSLVGTSGIAYLSLKYGDADPEEWPDRCDVTDYSKNKCCTMANLYGTVSTTCIIDGNDGKISYPWSLLFRNSNEDSIELTSGDFIDLSRSVVAVPAYSSLIIQASFYYRDSSLPAASGILEFKPNHNKIAKQDIVGDNGRIRVRVVWGSAYWKLCRVSSKKRLTPLTPQIEESRSSDSIKRLKPFEEHHSLVAMNDDCVLPEQHPAVGLEW</sequence>
<dbReference type="PANTHER" id="PTHR33065:SF88">
    <property type="entry name" value="OS11G0104220 PROTEIN"/>
    <property type="match status" value="1"/>
</dbReference>
<protein>
    <recommendedName>
        <fullName evidence="1">DUF6598 domain-containing protein</fullName>
    </recommendedName>
</protein>
<reference evidence="2" key="1">
    <citation type="submission" date="2024-03" db="EMBL/GenBank/DDBJ databases">
        <title>WGS assembly of Saponaria officinalis var. Norfolk2.</title>
        <authorList>
            <person name="Jenkins J."/>
            <person name="Shu S."/>
            <person name="Grimwood J."/>
            <person name="Barry K."/>
            <person name="Goodstein D."/>
            <person name="Schmutz J."/>
            <person name="Leebens-Mack J."/>
            <person name="Osbourn A."/>
        </authorList>
    </citation>
    <scope>NUCLEOTIDE SEQUENCE [LARGE SCALE GENOMIC DNA]</scope>
    <source>
        <strain evidence="2">JIC</strain>
    </source>
</reference>